<name>A0A848HID5_9BURK</name>
<evidence type="ECO:0000313" key="4">
    <source>
        <dbReference type="Proteomes" id="UP000541185"/>
    </source>
</evidence>
<proteinExistence type="predicted"/>
<evidence type="ECO:0000313" key="3">
    <source>
        <dbReference type="EMBL" id="NML47468.1"/>
    </source>
</evidence>
<accession>A0A848HID5</accession>
<evidence type="ECO:0000256" key="2">
    <source>
        <dbReference type="SAM" id="SignalP"/>
    </source>
</evidence>
<dbReference type="AlphaFoldDB" id="A0A848HID5"/>
<sequence length="173" mass="18346">MKKNIPRLARLSGGALILFLSLSAAAQMGPGGMPGMRGGPHQGGPEAGRSGPPPASPIEMLTNQLLQARLRLLISREQAPAWERFYGALMAVHAHGAPRPGDDVQLTAQQAMQLQLTGAKDRYARSEDLADALRELLGKLDDKQKQVADEVLPRLLLAPPEGGRPGAGMPPRG</sequence>
<dbReference type="EMBL" id="JABBFX010000003">
    <property type="protein sequence ID" value="NML47468.1"/>
    <property type="molecule type" value="Genomic_DNA"/>
</dbReference>
<feature type="signal peptide" evidence="2">
    <location>
        <begin position="1"/>
        <end position="26"/>
    </location>
</feature>
<evidence type="ECO:0000256" key="1">
    <source>
        <dbReference type="SAM" id="MobiDB-lite"/>
    </source>
</evidence>
<keyword evidence="2" id="KW-0732">Signal</keyword>
<feature type="compositionally biased region" description="Gly residues" evidence="1">
    <location>
        <begin position="30"/>
        <end position="46"/>
    </location>
</feature>
<protein>
    <recommendedName>
        <fullName evidence="5">LTXXQ motif family protein</fullName>
    </recommendedName>
</protein>
<feature type="region of interest" description="Disordered" evidence="1">
    <location>
        <begin position="30"/>
        <end position="56"/>
    </location>
</feature>
<feature type="chain" id="PRO_5032525394" description="LTXXQ motif family protein" evidence="2">
    <location>
        <begin position="27"/>
        <end position="173"/>
    </location>
</feature>
<organism evidence="3 4">
    <name type="scientific">Ramlibacter agri</name>
    <dbReference type="NCBI Taxonomy" id="2728837"/>
    <lineage>
        <taxon>Bacteria</taxon>
        <taxon>Pseudomonadati</taxon>
        <taxon>Pseudomonadota</taxon>
        <taxon>Betaproteobacteria</taxon>
        <taxon>Burkholderiales</taxon>
        <taxon>Comamonadaceae</taxon>
        <taxon>Ramlibacter</taxon>
    </lineage>
</organism>
<comment type="caution">
    <text evidence="3">The sequence shown here is derived from an EMBL/GenBank/DDBJ whole genome shotgun (WGS) entry which is preliminary data.</text>
</comment>
<dbReference type="RefSeq" id="WP_169421744.1">
    <property type="nucleotide sequence ID" value="NZ_JABBFX010000003.1"/>
</dbReference>
<gene>
    <name evidence="3" type="ORF">HHL11_27205</name>
</gene>
<reference evidence="3 4" key="1">
    <citation type="submission" date="2020-04" db="EMBL/GenBank/DDBJ databases">
        <title>Ramlibacter sp. G-1-2-2 isolated from soil.</title>
        <authorList>
            <person name="Dahal R.H."/>
        </authorList>
    </citation>
    <scope>NUCLEOTIDE SEQUENCE [LARGE SCALE GENOMIC DNA]</scope>
    <source>
        <strain evidence="3 4">G-1-2-2</strain>
    </source>
</reference>
<keyword evidence="4" id="KW-1185">Reference proteome</keyword>
<evidence type="ECO:0008006" key="5">
    <source>
        <dbReference type="Google" id="ProtNLM"/>
    </source>
</evidence>
<dbReference type="Proteomes" id="UP000541185">
    <property type="component" value="Unassembled WGS sequence"/>
</dbReference>